<evidence type="ECO:0000256" key="6">
    <source>
        <dbReference type="SAM" id="MobiDB-lite"/>
    </source>
</evidence>
<evidence type="ECO:0000256" key="7">
    <source>
        <dbReference type="SAM" id="SignalP"/>
    </source>
</evidence>
<protein>
    <submittedName>
        <fullName evidence="8">Lipoprotein LpqH</fullName>
    </submittedName>
</protein>
<dbReference type="Proteomes" id="UP001190465">
    <property type="component" value="Chromosome"/>
</dbReference>
<keyword evidence="2 7" id="KW-0732">Signal</keyword>
<feature type="chain" id="PRO_5045476474" evidence="7">
    <location>
        <begin position="26"/>
        <end position="170"/>
    </location>
</feature>
<evidence type="ECO:0000256" key="4">
    <source>
        <dbReference type="ARBA" id="ARBA00023139"/>
    </source>
</evidence>
<keyword evidence="1" id="KW-1003">Cell membrane</keyword>
<dbReference type="InterPro" id="IPR008691">
    <property type="entry name" value="LpqH"/>
</dbReference>
<evidence type="ECO:0000313" key="8">
    <source>
        <dbReference type="EMBL" id="CAJ1494898.1"/>
    </source>
</evidence>
<dbReference type="EMBL" id="OY726397">
    <property type="protein sequence ID" value="CAJ1494898.1"/>
    <property type="molecule type" value="Genomic_DNA"/>
</dbReference>
<evidence type="ECO:0000256" key="2">
    <source>
        <dbReference type="ARBA" id="ARBA00022729"/>
    </source>
</evidence>
<evidence type="ECO:0000256" key="5">
    <source>
        <dbReference type="ARBA" id="ARBA00023288"/>
    </source>
</evidence>
<name>A0ABM9L939_9MYCO</name>
<evidence type="ECO:0000313" key="9">
    <source>
        <dbReference type="Proteomes" id="UP001190465"/>
    </source>
</evidence>
<keyword evidence="5 8" id="KW-0449">Lipoprotein</keyword>
<reference evidence="8 9" key="1">
    <citation type="submission" date="2023-08" db="EMBL/GenBank/DDBJ databases">
        <authorList>
            <person name="Folkvardsen B D."/>
            <person name="Norman A."/>
        </authorList>
    </citation>
    <scope>NUCLEOTIDE SEQUENCE [LARGE SCALE GENOMIC DNA]</scope>
    <source>
        <strain evidence="8 9">Mu0053</strain>
    </source>
</reference>
<keyword evidence="9" id="KW-1185">Reference proteome</keyword>
<dbReference type="RefSeq" id="WP_308480569.1">
    <property type="nucleotide sequence ID" value="NZ_OY726397.1"/>
</dbReference>
<feature type="signal peptide" evidence="7">
    <location>
        <begin position="1"/>
        <end position="25"/>
    </location>
</feature>
<organism evidence="8 9">
    <name type="scientific">[Mycobacterium] burgundiense</name>
    <dbReference type="NCBI Taxonomy" id="3064286"/>
    <lineage>
        <taxon>Bacteria</taxon>
        <taxon>Bacillati</taxon>
        <taxon>Actinomycetota</taxon>
        <taxon>Actinomycetes</taxon>
        <taxon>Mycobacteriales</taxon>
        <taxon>Mycobacteriaceae</taxon>
        <taxon>Mycolicibacterium</taxon>
    </lineage>
</organism>
<feature type="region of interest" description="Disordered" evidence="6">
    <location>
        <begin position="126"/>
        <end position="161"/>
    </location>
</feature>
<sequence length="170" mass="16696">MKSSVLAGGCTVALVLLAGCSSQDADTPDDTASTTATSATVEDAPAESGNAPAGAAADHIKFGSSDVGEISSVTCQSEGGVTTITVEADQDATVVLTDEETPAVKSVSIGEAGSDGPSLVFLQGVSPTPEAKRDGNRVTVTGSGMGTDSAETSDPGTPVEMPFEVAVSCP</sequence>
<evidence type="ECO:0000256" key="3">
    <source>
        <dbReference type="ARBA" id="ARBA00023136"/>
    </source>
</evidence>
<keyword evidence="3" id="KW-0472">Membrane</keyword>
<proteinExistence type="predicted"/>
<keyword evidence="4" id="KW-0564">Palmitate</keyword>
<accession>A0ABM9L939</accession>
<gene>
    <name evidence="8" type="ORF">MU0053_000200</name>
</gene>
<dbReference type="PROSITE" id="PS51257">
    <property type="entry name" value="PROKAR_LIPOPROTEIN"/>
    <property type="match status" value="1"/>
</dbReference>
<evidence type="ECO:0000256" key="1">
    <source>
        <dbReference type="ARBA" id="ARBA00022475"/>
    </source>
</evidence>
<feature type="region of interest" description="Disordered" evidence="6">
    <location>
        <begin position="23"/>
        <end position="56"/>
    </location>
</feature>
<dbReference type="Pfam" id="PF05481">
    <property type="entry name" value="Myco_19_kDa"/>
    <property type="match status" value="1"/>
</dbReference>